<sequence length="378" mass="41713">MKNTLLLLAFLSTIGTFAQVNANDANLLVCEEDTDGYATFDLTQANTAILNGQSPADLEVSYYSTEVDAESATNPLMPTYSNVIPFTETLYTRVENIGTGNFATGLLVLEVGEAFQILQDIPDNVACDQDDEPMDGITQFNLTTAESLILGDLNPANHSFHYYLTEDDAENAINEITDPENFTNIYNPITIFVMVKNESGCTAMSSFELYPSGCWEDYDNDLVSGADEDVNNNGNLNDDDTDGDGLKNYMDNDDDGDGILTADEDYNGNGDPTDDDTDNSDVADYLEENVALATTSYTKNQFSVYPNPAKEAFFIEFTKAEKSRSLQIFTFAGKMIKEISFENSVKKQRISITDFPAGIYFLRLNTAENTGVRKLIVR</sequence>
<dbReference type="InterPro" id="IPR026444">
    <property type="entry name" value="Secre_tail"/>
</dbReference>
<evidence type="ECO:0000259" key="4">
    <source>
        <dbReference type="Pfam" id="PF18962"/>
    </source>
</evidence>
<dbReference type="AlphaFoldDB" id="A0A507ZBB1"/>
<evidence type="ECO:0000256" key="2">
    <source>
        <dbReference type="SAM" id="MobiDB-lite"/>
    </source>
</evidence>
<dbReference type="RefSeq" id="WP_141422584.1">
    <property type="nucleotide sequence ID" value="NZ_VIAR01000014.1"/>
</dbReference>
<evidence type="ECO:0000313" key="5">
    <source>
        <dbReference type="EMBL" id="TQD34379.1"/>
    </source>
</evidence>
<evidence type="ECO:0000313" key="6">
    <source>
        <dbReference type="Proteomes" id="UP000317169"/>
    </source>
</evidence>
<keyword evidence="6" id="KW-1185">Reference proteome</keyword>
<comment type="caution">
    <text evidence="5">The sequence shown here is derived from an EMBL/GenBank/DDBJ whole genome shotgun (WGS) entry which is preliminary data.</text>
</comment>
<feature type="compositionally biased region" description="Acidic residues" evidence="2">
    <location>
        <begin position="251"/>
        <end position="281"/>
    </location>
</feature>
<reference evidence="5 6" key="1">
    <citation type="submission" date="2019-06" db="EMBL/GenBank/DDBJ databases">
        <title>Flavibacter putida gen. nov., sp. nov., a novel marine bacterium of the family Flavobacteriaceae isolated from coastal seawater.</title>
        <authorList>
            <person name="Feng X."/>
        </authorList>
    </citation>
    <scope>NUCLEOTIDE SEQUENCE [LARGE SCALE GENOMIC DNA]</scope>
    <source>
        <strain evidence="5 6">PLHSN227</strain>
    </source>
</reference>
<name>A0A507ZBB1_9FLAO</name>
<dbReference type="OrthoDB" id="1110367at2"/>
<dbReference type="Proteomes" id="UP000317169">
    <property type="component" value="Unassembled WGS sequence"/>
</dbReference>
<keyword evidence="1 3" id="KW-0732">Signal</keyword>
<protein>
    <submittedName>
        <fullName evidence="5">T9SS type A sorting domain-containing protein</fullName>
    </submittedName>
</protein>
<proteinExistence type="predicted"/>
<dbReference type="NCBIfam" id="TIGR04183">
    <property type="entry name" value="Por_Secre_tail"/>
    <property type="match status" value="1"/>
</dbReference>
<feature type="chain" id="PRO_5021367536" evidence="3">
    <location>
        <begin position="19"/>
        <end position="378"/>
    </location>
</feature>
<feature type="domain" description="Secretion system C-terminal sorting" evidence="4">
    <location>
        <begin position="304"/>
        <end position="377"/>
    </location>
</feature>
<feature type="signal peptide" evidence="3">
    <location>
        <begin position="1"/>
        <end position="18"/>
    </location>
</feature>
<gene>
    <name evidence="5" type="ORF">FKR84_12120</name>
</gene>
<evidence type="ECO:0000256" key="3">
    <source>
        <dbReference type="SAM" id="SignalP"/>
    </source>
</evidence>
<organism evidence="5 6">
    <name type="scientific">Haloflavibacter putidus</name>
    <dbReference type="NCBI Taxonomy" id="2576776"/>
    <lineage>
        <taxon>Bacteria</taxon>
        <taxon>Pseudomonadati</taxon>
        <taxon>Bacteroidota</taxon>
        <taxon>Flavobacteriia</taxon>
        <taxon>Flavobacteriales</taxon>
        <taxon>Flavobacteriaceae</taxon>
        <taxon>Haloflavibacter</taxon>
    </lineage>
</organism>
<feature type="region of interest" description="Disordered" evidence="2">
    <location>
        <begin position="225"/>
        <end position="281"/>
    </location>
</feature>
<dbReference type="EMBL" id="VIAR01000014">
    <property type="protein sequence ID" value="TQD34379.1"/>
    <property type="molecule type" value="Genomic_DNA"/>
</dbReference>
<dbReference type="Pfam" id="PF18962">
    <property type="entry name" value="Por_Secre_tail"/>
    <property type="match status" value="1"/>
</dbReference>
<accession>A0A507ZBB1</accession>
<evidence type="ECO:0000256" key="1">
    <source>
        <dbReference type="ARBA" id="ARBA00022729"/>
    </source>
</evidence>